<comment type="caution">
    <text evidence="9">The sequence shown here is derived from an EMBL/GenBank/DDBJ whole genome shotgun (WGS) entry which is preliminary data.</text>
</comment>
<keyword evidence="4" id="KW-0249">Electron transport</keyword>
<accession>A0ABR3YGZ8</accession>
<sequence length="347" mass="37225">MQHTLVLIVYSSASGDNVTLSPRLSPKHGEPVYDPSVKFTTLEGTGINNGTLSYYGVCHNCRSWSGGSVDITSTSQAAIFANGPSGSITNDAGDAPIKYHAEYGAFIMDMTAAAGSAAAPVLGKLSNNTTLSGSKLDGDVKTGKSDTVALIHAVLMIVTFFFLMPLGVLILRVGQSVRWHGINQGLSLLGAVGGSVMGFTTSSSYVRVCPPLHILTSSSNATNMPQSASFSTGHQIIGIAIFAFVLVQFGLGYYHHKIYKRTQQTTKFAPIHVWLGRVILPGAIVDAFLGFPLALDPKFDFILVALVVVLAPTFFVIMYTGSFYCHRQQPGFKLDENPVRSYNMDRM</sequence>
<dbReference type="PANTHER" id="PTHR47797">
    <property type="entry name" value="DEHYDROGENASE, PUTATIVE (AFU_ORTHOLOGUE AFUA_8G05805)-RELATED"/>
    <property type="match status" value="1"/>
</dbReference>
<proteinExistence type="predicted"/>
<feature type="domain" description="Cytochrome b561" evidence="8">
    <location>
        <begin position="151"/>
        <end position="291"/>
    </location>
</feature>
<dbReference type="EMBL" id="JAWCUI010000118">
    <property type="protein sequence ID" value="KAL1887492.1"/>
    <property type="molecule type" value="Genomic_DNA"/>
</dbReference>
<comment type="subcellular location">
    <subcellularLocation>
        <location evidence="1">Membrane</location>
    </subcellularLocation>
</comment>
<protein>
    <recommendedName>
        <fullName evidence="8">Cytochrome b561 domain-containing protein</fullName>
    </recommendedName>
</protein>
<evidence type="ECO:0000256" key="1">
    <source>
        <dbReference type="ARBA" id="ARBA00004370"/>
    </source>
</evidence>
<dbReference type="CDD" id="cd09630">
    <property type="entry name" value="CDH_like_cytochrome"/>
    <property type="match status" value="1"/>
</dbReference>
<feature type="transmembrane region" description="Helical" evidence="7">
    <location>
        <begin position="274"/>
        <end position="295"/>
    </location>
</feature>
<evidence type="ECO:0000256" key="6">
    <source>
        <dbReference type="ARBA" id="ARBA00023136"/>
    </source>
</evidence>
<keyword evidence="3 7" id="KW-0812">Transmembrane</keyword>
<dbReference type="CDD" id="cd08760">
    <property type="entry name" value="Cyt_b561_FRRS1_like"/>
    <property type="match status" value="1"/>
</dbReference>
<evidence type="ECO:0000313" key="9">
    <source>
        <dbReference type="EMBL" id="KAL1887492.1"/>
    </source>
</evidence>
<organism evidence="9 10">
    <name type="scientific">Sporothrix stenoceras</name>
    <dbReference type="NCBI Taxonomy" id="5173"/>
    <lineage>
        <taxon>Eukaryota</taxon>
        <taxon>Fungi</taxon>
        <taxon>Dikarya</taxon>
        <taxon>Ascomycota</taxon>
        <taxon>Pezizomycotina</taxon>
        <taxon>Sordariomycetes</taxon>
        <taxon>Sordariomycetidae</taxon>
        <taxon>Ophiostomatales</taxon>
        <taxon>Ophiostomataceae</taxon>
        <taxon>Sporothrix</taxon>
    </lineage>
</organism>
<feature type="transmembrane region" description="Helical" evidence="7">
    <location>
        <begin position="301"/>
        <end position="324"/>
    </location>
</feature>
<dbReference type="Proteomes" id="UP001583186">
    <property type="component" value="Unassembled WGS sequence"/>
</dbReference>
<dbReference type="Gene3D" id="2.60.40.1210">
    <property type="entry name" value="Cellobiose dehydrogenase, cytochrome domain"/>
    <property type="match status" value="1"/>
</dbReference>
<feature type="transmembrane region" description="Helical" evidence="7">
    <location>
        <begin position="233"/>
        <end position="254"/>
    </location>
</feature>
<dbReference type="PANTHER" id="PTHR47797:SF1">
    <property type="entry name" value="CYTOCHROME B561 DOMAIN-CONTAINING PROTEIN-RELATED"/>
    <property type="match status" value="1"/>
</dbReference>
<evidence type="ECO:0000256" key="3">
    <source>
        <dbReference type="ARBA" id="ARBA00022692"/>
    </source>
</evidence>
<reference evidence="9 10" key="1">
    <citation type="journal article" date="2024" name="IMA Fungus">
        <title>IMA Genome - F19 : A genome assembly and annotation guide to empower mycologists, including annotated draft genome sequences of Ceratocystis pirilliformis, Diaporthe australafricana, Fusarium ophioides, Paecilomyces lecythidis, and Sporothrix stenoceras.</title>
        <authorList>
            <person name="Aylward J."/>
            <person name="Wilson A.M."/>
            <person name="Visagie C.M."/>
            <person name="Spraker J."/>
            <person name="Barnes I."/>
            <person name="Buitendag C."/>
            <person name="Ceriani C."/>
            <person name="Del Mar Angel L."/>
            <person name="du Plessis D."/>
            <person name="Fuchs T."/>
            <person name="Gasser K."/>
            <person name="Kramer D."/>
            <person name="Li W."/>
            <person name="Munsamy K."/>
            <person name="Piso A."/>
            <person name="Price J.L."/>
            <person name="Sonnekus B."/>
            <person name="Thomas C."/>
            <person name="van der Nest A."/>
            <person name="van Dijk A."/>
            <person name="van Heerden A."/>
            <person name="van Vuuren N."/>
            <person name="Yilmaz N."/>
            <person name="Duong T.A."/>
            <person name="van der Merwe N.A."/>
            <person name="Wingfield M.J."/>
            <person name="Wingfield B.D."/>
        </authorList>
    </citation>
    <scope>NUCLEOTIDE SEQUENCE [LARGE SCALE GENOMIC DNA]</scope>
    <source>
        <strain evidence="9 10">CMW 5346</strain>
    </source>
</reference>
<dbReference type="SUPFAM" id="SSF49344">
    <property type="entry name" value="CBD9-like"/>
    <property type="match status" value="1"/>
</dbReference>
<dbReference type="SMART" id="SM00665">
    <property type="entry name" value="B561"/>
    <property type="match status" value="1"/>
</dbReference>
<feature type="transmembrane region" description="Helical" evidence="7">
    <location>
        <begin position="186"/>
        <end position="206"/>
    </location>
</feature>
<dbReference type="InterPro" id="IPR006593">
    <property type="entry name" value="Cyt_b561/ferric_Rdtase_TM"/>
</dbReference>
<evidence type="ECO:0000256" key="7">
    <source>
        <dbReference type="SAM" id="Phobius"/>
    </source>
</evidence>
<evidence type="ECO:0000259" key="8">
    <source>
        <dbReference type="SMART" id="SM00665"/>
    </source>
</evidence>
<evidence type="ECO:0000256" key="2">
    <source>
        <dbReference type="ARBA" id="ARBA00022448"/>
    </source>
</evidence>
<evidence type="ECO:0000313" key="10">
    <source>
        <dbReference type="Proteomes" id="UP001583186"/>
    </source>
</evidence>
<evidence type="ECO:0000256" key="5">
    <source>
        <dbReference type="ARBA" id="ARBA00022989"/>
    </source>
</evidence>
<keyword evidence="10" id="KW-1185">Reference proteome</keyword>
<dbReference type="Pfam" id="PF16010">
    <property type="entry name" value="CDH-cyt"/>
    <property type="match status" value="1"/>
</dbReference>
<evidence type="ECO:0000256" key="4">
    <source>
        <dbReference type="ARBA" id="ARBA00022982"/>
    </source>
</evidence>
<dbReference type="InterPro" id="IPR015920">
    <property type="entry name" value="Cellobiose_DH-like_cyt"/>
</dbReference>
<keyword evidence="5 7" id="KW-1133">Transmembrane helix</keyword>
<name>A0ABR3YGZ8_9PEZI</name>
<feature type="transmembrane region" description="Helical" evidence="7">
    <location>
        <begin position="149"/>
        <end position="174"/>
    </location>
</feature>
<gene>
    <name evidence="9" type="ORF">Sste5346_010191</name>
</gene>
<keyword evidence="2" id="KW-0813">Transport</keyword>
<keyword evidence="6 7" id="KW-0472">Membrane</keyword>